<organism evidence="1 2">
    <name type="scientific">Methylobacterium terrae</name>
    <dbReference type="NCBI Taxonomy" id="2202827"/>
    <lineage>
        <taxon>Bacteria</taxon>
        <taxon>Pseudomonadati</taxon>
        <taxon>Pseudomonadota</taxon>
        <taxon>Alphaproteobacteria</taxon>
        <taxon>Hyphomicrobiales</taxon>
        <taxon>Methylobacteriaceae</taxon>
        <taxon>Methylobacterium</taxon>
    </lineage>
</organism>
<dbReference type="Gene3D" id="3.30.1120.70">
    <property type="match status" value="1"/>
</dbReference>
<dbReference type="AlphaFoldDB" id="A0A2U8WNC7"/>
<proteinExistence type="predicted"/>
<evidence type="ECO:0000313" key="1">
    <source>
        <dbReference type="EMBL" id="AWN47639.1"/>
    </source>
</evidence>
<dbReference type="Pfam" id="PF04860">
    <property type="entry name" value="Phage_portal"/>
    <property type="match status" value="1"/>
</dbReference>
<dbReference type="KEGG" id="mtea:DK419_16055"/>
<dbReference type="InterPro" id="IPR006427">
    <property type="entry name" value="Portal_HK97"/>
</dbReference>
<dbReference type="OrthoDB" id="7592047at2"/>
<accession>A0A2U8WNC7</accession>
<dbReference type="Proteomes" id="UP000245444">
    <property type="component" value="Chromosome"/>
</dbReference>
<dbReference type="InterPro" id="IPR006944">
    <property type="entry name" value="Phage/GTA_portal"/>
</dbReference>
<keyword evidence="2" id="KW-1185">Reference proteome</keyword>
<protein>
    <submittedName>
        <fullName evidence="1">Phage portal protein</fullName>
    </submittedName>
</protein>
<reference evidence="1 2" key="1">
    <citation type="submission" date="2018-05" db="EMBL/GenBank/DDBJ databases">
        <title>Complete Genome Sequence of Methylobacterium sp. 17Sr1-28.</title>
        <authorList>
            <person name="Srinivasan S."/>
        </authorList>
    </citation>
    <scope>NUCLEOTIDE SEQUENCE [LARGE SCALE GENOMIC DNA]</scope>
    <source>
        <strain evidence="1 2">17Sr1-28</strain>
    </source>
</reference>
<dbReference type="Gene3D" id="1.20.1270.210">
    <property type="match status" value="1"/>
</dbReference>
<gene>
    <name evidence="1" type="ORF">DK419_16055</name>
</gene>
<dbReference type="NCBIfam" id="TIGR01537">
    <property type="entry name" value="portal_HK97"/>
    <property type="match status" value="1"/>
</dbReference>
<dbReference type="EMBL" id="CP029553">
    <property type="protein sequence ID" value="AWN47639.1"/>
    <property type="molecule type" value="Genomic_DNA"/>
</dbReference>
<evidence type="ECO:0000313" key="2">
    <source>
        <dbReference type="Proteomes" id="UP000245444"/>
    </source>
</evidence>
<name>A0A2U8WNC7_9HYPH</name>
<sequence length="416" mass="45390">MGRVSATSLRFNLGQATGWHFGAYPTVSGQAVTVDRALQHATAWACIRLLAQTVATLPLVLYRRGGDGAPAPATSHPLFDILGSQPNADFSDVELWEGVMVHLLTRGNAFLEIERRGDGGVMALTLLHPDLVQVLRDNLGVRHYAYSDPYGPRAGFRRISAEEMLHVRGFGPGGDLGLSPIAFARQSLGIGLAAEESAARIFGTGGTPSGFLGWSKGEEPPTKEQWNQMYDRYFGPDNLNKRPGNMVLLPAGMTFQPIGFSPEDAQMLQSRAFSVEDICRWFDVPPFMVGHTAKSTSFGTGLEQQNLAFLIYKLRPYLRRITAAIRQQLLLPEERSTLFADFNTEDLLQTDSKSRADYYNRMTGGPVMALNEARRKLGLPPLDGGDTVRVQMQDVPIGAPAEEPGAAALENDGEQG</sequence>
<dbReference type="Gene3D" id="3.40.140.120">
    <property type="match status" value="1"/>
</dbReference>